<dbReference type="GO" id="GO:0006354">
    <property type="term" value="P:DNA-templated transcription elongation"/>
    <property type="evidence" value="ECO:0007669"/>
    <property type="project" value="InterPro"/>
</dbReference>
<feature type="domain" description="NusG-like N-terminal" evidence="4">
    <location>
        <begin position="38"/>
        <end position="133"/>
    </location>
</feature>
<dbReference type="InterPro" id="IPR036735">
    <property type="entry name" value="NGN_dom_sf"/>
</dbReference>
<protein>
    <recommendedName>
        <fullName evidence="4">NusG-like N-terminal domain-containing protein</fullName>
    </recommendedName>
</protein>
<dbReference type="Proteomes" id="UP000003879">
    <property type="component" value="Unassembled WGS sequence"/>
</dbReference>
<dbReference type="PANTHER" id="PTHR30265:SF4">
    <property type="entry name" value="KOW MOTIF FAMILY PROTEIN, EXPRESSED"/>
    <property type="match status" value="1"/>
</dbReference>
<dbReference type="HOGENOM" id="CLU_067287_3_1_10"/>
<dbReference type="NCBIfam" id="NF033644">
    <property type="entry name" value="antiterm_UpxY"/>
    <property type="match status" value="1"/>
</dbReference>
<comment type="caution">
    <text evidence="5">The sequence shown here is derived from an EMBL/GenBank/DDBJ whole genome shotgun (WGS) entry which is preliminary data.</text>
</comment>
<keyword evidence="2" id="KW-0805">Transcription regulation</keyword>
<dbReference type="SUPFAM" id="SSF82679">
    <property type="entry name" value="N-utilization substance G protein NusG, N-terminal domain"/>
    <property type="match status" value="1"/>
</dbReference>
<keyword evidence="3" id="KW-0804">Transcription</keyword>
<dbReference type="InterPro" id="IPR043425">
    <property type="entry name" value="NusG-like"/>
</dbReference>
<proteinExistence type="predicted"/>
<evidence type="ECO:0000256" key="3">
    <source>
        <dbReference type="ARBA" id="ARBA00023163"/>
    </source>
</evidence>
<evidence type="ECO:0000256" key="2">
    <source>
        <dbReference type="ARBA" id="ARBA00023015"/>
    </source>
</evidence>
<evidence type="ECO:0000256" key="1">
    <source>
        <dbReference type="ARBA" id="ARBA00022814"/>
    </source>
</evidence>
<organism evidence="5 6">
    <name type="scientific">Bacteroides fragilis CL07T12C05</name>
    <dbReference type="NCBI Taxonomy" id="997883"/>
    <lineage>
        <taxon>Bacteria</taxon>
        <taxon>Pseudomonadati</taxon>
        <taxon>Bacteroidota</taxon>
        <taxon>Bacteroidia</taxon>
        <taxon>Bacteroidales</taxon>
        <taxon>Bacteroidaceae</taxon>
        <taxon>Bacteroides</taxon>
    </lineage>
</organism>
<dbReference type="InterPro" id="IPR006645">
    <property type="entry name" value="NGN-like_dom"/>
</dbReference>
<sequence length="208" mass="24044">MNASKTDIRITSPDREVLSYSGVPKEHPFVKESPELFWYAVRVTYSRELALKEYLDGECIENFIPMHYEYIVKNERRVRKLVPAVHNLVFIRSSRERIDRIKDEMGMTLPIRYIMDRESRQPIVVPTSQMRSFMAVAGSYDQQLVYLEPSAVAFRKGQRVRVTGGIFAGVEGEFIRVKNDRRVMVSIQGVMAVATTYIHPSLIEPLDL</sequence>
<name>A0A0E2AP73_BACFG</name>
<evidence type="ECO:0000313" key="6">
    <source>
        <dbReference type="Proteomes" id="UP000003879"/>
    </source>
</evidence>
<dbReference type="Gene3D" id="3.30.70.940">
    <property type="entry name" value="NusG, N-terminal domain"/>
    <property type="match status" value="1"/>
</dbReference>
<dbReference type="Pfam" id="PF02357">
    <property type="entry name" value="NusG"/>
    <property type="match status" value="1"/>
</dbReference>
<dbReference type="AlphaFoldDB" id="A0A0E2AP73"/>
<keyword evidence="1" id="KW-0889">Transcription antitermination</keyword>
<dbReference type="PANTHER" id="PTHR30265">
    <property type="entry name" value="RHO-INTERACTING TRANSCRIPTION TERMINATION FACTOR NUSG"/>
    <property type="match status" value="1"/>
</dbReference>
<dbReference type="GO" id="GO:0031564">
    <property type="term" value="P:transcription antitermination"/>
    <property type="evidence" value="ECO:0007669"/>
    <property type="project" value="UniProtKB-KW"/>
</dbReference>
<dbReference type="CDD" id="cd09895">
    <property type="entry name" value="NGN_SP_UpxY"/>
    <property type="match status" value="1"/>
</dbReference>
<dbReference type="InterPro" id="IPR008991">
    <property type="entry name" value="Translation_prot_SH3-like_sf"/>
</dbReference>
<dbReference type="PATRIC" id="fig|997883.3.peg.3228"/>
<accession>A0A0E2AP73</accession>
<evidence type="ECO:0000313" key="5">
    <source>
        <dbReference type="EMBL" id="EIY94138.1"/>
    </source>
</evidence>
<dbReference type="EMBL" id="AGXN01000016">
    <property type="protein sequence ID" value="EIY94138.1"/>
    <property type="molecule type" value="Genomic_DNA"/>
</dbReference>
<reference evidence="5 6" key="1">
    <citation type="submission" date="2012-02" db="EMBL/GenBank/DDBJ databases">
        <title>The Genome Sequence of Bacteroides fragilis CL07T12C05.</title>
        <authorList>
            <consortium name="The Broad Institute Genome Sequencing Platform"/>
            <person name="Earl A."/>
            <person name="Ward D."/>
            <person name="Feldgarden M."/>
            <person name="Gevers D."/>
            <person name="Zitomersky N.L."/>
            <person name="Coyne M.J."/>
            <person name="Comstock L.E."/>
            <person name="Young S.K."/>
            <person name="Zeng Q."/>
            <person name="Gargeya S."/>
            <person name="Fitzgerald M."/>
            <person name="Haas B."/>
            <person name="Abouelleil A."/>
            <person name="Alvarado L."/>
            <person name="Arachchi H.M."/>
            <person name="Berlin A."/>
            <person name="Chapman S.B."/>
            <person name="Gearin G."/>
            <person name="Goldberg J."/>
            <person name="Griggs A."/>
            <person name="Gujja S."/>
            <person name="Hansen M."/>
            <person name="Heiman D."/>
            <person name="Howarth C."/>
            <person name="Larimer J."/>
            <person name="Lui A."/>
            <person name="MacDonald P.J.P."/>
            <person name="McCowen C."/>
            <person name="Montmayeur A."/>
            <person name="Murphy C."/>
            <person name="Neiman D."/>
            <person name="Pearson M."/>
            <person name="Priest M."/>
            <person name="Roberts A."/>
            <person name="Saif S."/>
            <person name="Shea T."/>
            <person name="Sisk P."/>
            <person name="Stolte C."/>
            <person name="Sykes S."/>
            <person name="Wortman J."/>
            <person name="Nusbaum C."/>
            <person name="Birren B."/>
        </authorList>
    </citation>
    <scope>NUCLEOTIDE SEQUENCE [LARGE SCALE GENOMIC DNA]</scope>
    <source>
        <strain evidence="5 6">CL07T12C05</strain>
    </source>
</reference>
<gene>
    <name evidence="5" type="ORF">HMPREF1056_03089</name>
</gene>
<evidence type="ECO:0000259" key="4">
    <source>
        <dbReference type="Pfam" id="PF02357"/>
    </source>
</evidence>
<dbReference type="SUPFAM" id="SSF50104">
    <property type="entry name" value="Translation proteins SH3-like domain"/>
    <property type="match status" value="1"/>
</dbReference>